<dbReference type="EMBL" id="KV448152">
    <property type="protein sequence ID" value="OAX42650.1"/>
    <property type="molecule type" value="Genomic_DNA"/>
</dbReference>
<dbReference type="AlphaFoldDB" id="A0A1B7NCP9"/>
<reference evidence="1 2" key="1">
    <citation type="submission" date="2016-06" db="EMBL/GenBank/DDBJ databases">
        <title>Comparative genomics of the ectomycorrhizal sister species Rhizopogon vinicolor and Rhizopogon vesiculosus (Basidiomycota: Boletales) reveals a divergence of the mating type B locus.</title>
        <authorList>
            <consortium name="DOE Joint Genome Institute"/>
            <person name="Mujic A.B."/>
            <person name="Kuo A."/>
            <person name="Tritt A."/>
            <person name="Lipzen A."/>
            <person name="Chen C."/>
            <person name="Johnson J."/>
            <person name="Sharma A."/>
            <person name="Barry K."/>
            <person name="Grigoriev I.V."/>
            <person name="Spatafora J.W."/>
        </authorList>
    </citation>
    <scope>NUCLEOTIDE SEQUENCE [LARGE SCALE GENOMIC DNA]</scope>
    <source>
        <strain evidence="1 2">AM-OR11-026</strain>
    </source>
</reference>
<dbReference type="OrthoDB" id="2627868at2759"/>
<evidence type="ECO:0000313" key="1">
    <source>
        <dbReference type="EMBL" id="OAX42650.1"/>
    </source>
</evidence>
<keyword evidence="2" id="KW-1185">Reference proteome</keyword>
<feature type="non-terminal residue" evidence="1">
    <location>
        <position position="1"/>
    </location>
</feature>
<dbReference type="Proteomes" id="UP000092154">
    <property type="component" value="Unassembled WGS sequence"/>
</dbReference>
<accession>A0A1B7NCP9</accession>
<proteinExistence type="predicted"/>
<organism evidence="1 2">
    <name type="scientific">Rhizopogon vinicolor AM-OR11-026</name>
    <dbReference type="NCBI Taxonomy" id="1314800"/>
    <lineage>
        <taxon>Eukaryota</taxon>
        <taxon>Fungi</taxon>
        <taxon>Dikarya</taxon>
        <taxon>Basidiomycota</taxon>
        <taxon>Agaricomycotina</taxon>
        <taxon>Agaricomycetes</taxon>
        <taxon>Agaricomycetidae</taxon>
        <taxon>Boletales</taxon>
        <taxon>Suillineae</taxon>
        <taxon>Rhizopogonaceae</taxon>
        <taxon>Rhizopogon</taxon>
    </lineage>
</organism>
<name>A0A1B7NCP9_9AGAM</name>
<evidence type="ECO:0000313" key="2">
    <source>
        <dbReference type="Proteomes" id="UP000092154"/>
    </source>
</evidence>
<protein>
    <submittedName>
        <fullName evidence="1">Uncharacterized protein</fullName>
    </submittedName>
</protein>
<gene>
    <name evidence="1" type="ORF">K503DRAFT_796950</name>
</gene>
<dbReference type="InParanoid" id="A0A1B7NCP9"/>
<sequence length="228" mass="25949">LRAVFDARLQLVEIADGKEGDSEFRKKLLTDFPSALLTTTKLVAPQLSIHDPDSIFNPGREYFYLRLIFTLAKQSDWRDQLEKAGHIDRCVVLLDHVMKNFSTGSSEPVKNHPYYLAGTLIRLDASDSYRSSGFADKISELEWWELLKGAWSAMWWNDLYREDEPLEALPGIVAYTLESLETEAAKYDSKSLVRVVDRIYEALKDEEAQPDIISAVKNVKDRLDSSGS</sequence>